<sequence length="62" mass="7209">MEKIGIKWSNIFSPPKMENFGFAHVLGMFLFDAFLYGLVAWYIEAVFPGDYGVPKPWNFFLL</sequence>
<dbReference type="PANTHER" id="PTHR19229:SF243">
    <property type="entry name" value="ATP-BINDING CASSETTE, SUB-FAMILY A (ABC1), MEMBER 15"/>
    <property type="match status" value="1"/>
</dbReference>
<dbReference type="GO" id="GO:0140359">
    <property type="term" value="F:ABC-type transporter activity"/>
    <property type="evidence" value="ECO:0007669"/>
    <property type="project" value="InterPro"/>
</dbReference>
<organism evidence="2 3">
    <name type="scientific">Lynx pardinus</name>
    <name type="common">Iberian lynx</name>
    <name type="synonym">Felis pardina</name>
    <dbReference type="NCBI Taxonomy" id="191816"/>
    <lineage>
        <taxon>Eukaryota</taxon>
        <taxon>Metazoa</taxon>
        <taxon>Chordata</taxon>
        <taxon>Craniata</taxon>
        <taxon>Vertebrata</taxon>
        <taxon>Euteleostomi</taxon>
        <taxon>Mammalia</taxon>
        <taxon>Eutheria</taxon>
        <taxon>Laurasiatheria</taxon>
        <taxon>Carnivora</taxon>
        <taxon>Feliformia</taxon>
        <taxon>Felidae</taxon>
        <taxon>Felinae</taxon>
        <taxon>Lynx</taxon>
    </lineage>
</organism>
<dbReference type="GO" id="GO:0016020">
    <property type="term" value="C:membrane"/>
    <property type="evidence" value="ECO:0007669"/>
    <property type="project" value="InterPro"/>
</dbReference>
<keyword evidence="1" id="KW-1133">Transmembrane helix</keyword>
<keyword evidence="2" id="KW-0067">ATP-binding</keyword>
<gene>
    <name evidence="2" type="ORF">LYPA_23C000421</name>
</gene>
<dbReference type="GO" id="GO:0005524">
    <property type="term" value="F:ATP binding"/>
    <property type="evidence" value="ECO:0007669"/>
    <property type="project" value="UniProtKB-KW"/>
</dbReference>
<keyword evidence="1" id="KW-0812">Transmembrane</keyword>
<evidence type="ECO:0000313" key="2">
    <source>
        <dbReference type="EMBL" id="VFV27017.1"/>
    </source>
</evidence>
<dbReference type="PANTHER" id="PTHR19229">
    <property type="entry name" value="ATP-BINDING CASSETTE TRANSPORTER SUBFAMILY A ABCA"/>
    <property type="match status" value="1"/>
</dbReference>
<evidence type="ECO:0000256" key="1">
    <source>
        <dbReference type="SAM" id="Phobius"/>
    </source>
</evidence>
<dbReference type="GO" id="GO:0005319">
    <property type="term" value="F:lipid transporter activity"/>
    <property type="evidence" value="ECO:0007669"/>
    <property type="project" value="TreeGrafter"/>
</dbReference>
<dbReference type="Proteomes" id="UP000386466">
    <property type="component" value="Unassembled WGS sequence"/>
</dbReference>
<proteinExistence type="predicted"/>
<evidence type="ECO:0000313" key="3">
    <source>
        <dbReference type="Proteomes" id="UP000386466"/>
    </source>
</evidence>
<feature type="transmembrane region" description="Helical" evidence="1">
    <location>
        <begin position="21"/>
        <end position="43"/>
    </location>
</feature>
<accession>A0A485N3H8</accession>
<keyword evidence="2" id="KW-0547">Nucleotide-binding</keyword>
<dbReference type="AlphaFoldDB" id="A0A485N3H8"/>
<name>A0A485N3H8_LYNPA</name>
<dbReference type="InterPro" id="IPR026082">
    <property type="entry name" value="ABCA"/>
</dbReference>
<keyword evidence="3" id="KW-1185">Reference proteome</keyword>
<keyword evidence="1" id="KW-0472">Membrane</keyword>
<protein>
    <submittedName>
        <fullName evidence="2">Atp-binding cassette sub-family a</fullName>
    </submittedName>
</protein>
<feature type="non-terminal residue" evidence="2">
    <location>
        <position position="62"/>
    </location>
</feature>
<dbReference type="EMBL" id="CAAGRJ010009367">
    <property type="protein sequence ID" value="VFV27017.1"/>
    <property type="molecule type" value="Genomic_DNA"/>
</dbReference>
<reference evidence="2 3" key="1">
    <citation type="submission" date="2019-01" db="EMBL/GenBank/DDBJ databases">
        <authorList>
            <person name="Alioto T."/>
            <person name="Alioto T."/>
        </authorList>
    </citation>
    <scope>NUCLEOTIDE SEQUENCE [LARGE SCALE GENOMIC DNA]</scope>
</reference>